<comment type="subunit">
    <text evidence="6">Associates with 90S and pre-40S pre-ribosomal particles.</text>
</comment>
<dbReference type="EMBL" id="JAIFRP010000119">
    <property type="protein sequence ID" value="KAK2579054.1"/>
    <property type="molecule type" value="Genomic_DNA"/>
</dbReference>
<dbReference type="PANTHER" id="PTHR21738">
    <property type="entry name" value="RIBOSOMAL RNA PROCESSING PROTEIN 36 HOMOLOG"/>
    <property type="match status" value="1"/>
</dbReference>
<comment type="function">
    <text evidence="6">Component of the 90S pre-ribosome involved in the maturation of rRNAs. Required for early cleavages of the pre-RNAs in the 40S ribosomal subunit maturation pathway.</text>
</comment>
<sequence length="236" mass="28178">MSDNENTFLEEEKDQDEIRAQLSQMSFEDLQKLKEKLGTKVYNETIFGTRKSTQVTFKRENKNRPREMSAKKQVPRFREVIQVKKHIPRDPRFDSLCGTFNEKAFKNAYSFVNKLRENDLAALKTELHKADDEKRIKKIKYLIQRLENQLREEKRKNEREEKKIQEKKEILEAVKSGQKPTFKKKSEKKVLDLVSQYEELKNSGKLKKHIKRLRKKNLHKDRTKLKQATWAVSDAK</sequence>
<keyword evidence="4 6" id="KW-0698">rRNA processing</keyword>
<dbReference type="GO" id="GO:0030686">
    <property type="term" value="C:90S preribosome"/>
    <property type="evidence" value="ECO:0007669"/>
    <property type="project" value="TreeGrafter"/>
</dbReference>
<evidence type="ECO:0000256" key="7">
    <source>
        <dbReference type="SAM" id="Coils"/>
    </source>
</evidence>
<evidence type="ECO:0000256" key="1">
    <source>
        <dbReference type="ARBA" id="ARBA00004604"/>
    </source>
</evidence>
<comment type="subcellular location">
    <subcellularLocation>
        <location evidence="1 6">Nucleus</location>
        <location evidence="1 6">Nucleolus</location>
    </subcellularLocation>
</comment>
<name>A0AAD9RG57_9HYME</name>
<keyword evidence="7" id="KW-0175">Coiled coil</keyword>
<accession>A0AAD9RG57</accession>
<dbReference type="InterPro" id="IPR009292">
    <property type="entry name" value="RRP36"/>
</dbReference>
<reference evidence="8" key="2">
    <citation type="journal article" date="2023" name="Commun. Biol.">
        <title>Intrasexual cuticular hydrocarbon dimorphism in a wasp sheds light on hydrocarbon biosynthesis genes in Hymenoptera.</title>
        <authorList>
            <person name="Moris V.C."/>
            <person name="Podsiadlowski L."/>
            <person name="Martin S."/>
            <person name="Oeyen J.P."/>
            <person name="Donath A."/>
            <person name="Petersen M."/>
            <person name="Wilbrandt J."/>
            <person name="Misof B."/>
            <person name="Liedtke D."/>
            <person name="Thamm M."/>
            <person name="Scheiner R."/>
            <person name="Schmitt T."/>
            <person name="Niehuis O."/>
        </authorList>
    </citation>
    <scope>NUCLEOTIDE SEQUENCE</scope>
    <source>
        <strain evidence="8">GBR_01_08_01A</strain>
    </source>
</reference>
<dbReference type="Proteomes" id="UP001258017">
    <property type="component" value="Unassembled WGS sequence"/>
</dbReference>
<comment type="similarity">
    <text evidence="2 6">Belongs to the RRP36 family.</text>
</comment>
<gene>
    <name evidence="8" type="ORF">KPH14_002844</name>
</gene>
<dbReference type="GO" id="GO:0000462">
    <property type="term" value="P:maturation of SSU-rRNA from tricistronic rRNA transcript (SSU-rRNA, 5.8S rRNA, LSU-rRNA)"/>
    <property type="evidence" value="ECO:0007669"/>
    <property type="project" value="TreeGrafter"/>
</dbReference>
<organism evidence="8 9">
    <name type="scientific">Odynerus spinipes</name>
    <dbReference type="NCBI Taxonomy" id="1348599"/>
    <lineage>
        <taxon>Eukaryota</taxon>
        <taxon>Metazoa</taxon>
        <taxon>Ecdysozoa</taxon>
        <taxon>Arthropoda</taxon>
        <taxon>Hexapoda</taxon>
        <taxon>Insecta</taxon>
        <taxon>Pterygota</taxon>
        <taxon>Neoptera</taxon>
        <taxon>Endopterygota</taxon>
        <taxon>Hymenoptera</taxon>
        <taxon>Apocrita</taxon>
        <taxon>Aculeata</taxon>
        <taxon>Vespoidea</taxon>
        <taxon>Vespidae</taxon>
        <taxon>Eumeninae</taxon>
        <taxon>Odynerus</taxon>
    </lineage>
</organism>
<dbReference type="Pfam" id="PF06102">
    <property type="entry name" value="RRP36"/>
    <property type="match status" value="1"/>
</dbReference>
<evidence type="ECO:0000313" key="9">
    <source>
        <dbReference type="Proteomes" id="UP001258017"/>
    </source>
</evidence>
<evidence type="ECO:0000256" key="3">
    <source>
        <dbReference type="ARBA" id="ARBA00022517"/>
    </source>
</evidence>
<comment type="caution">
    <text evidence="8">The sequence shown here is derived from an EMBL/GenBank/DDBJ whole genome shotgun (WGS) entry which is preliminary data.</text>
</comment>
<keyword evidence="3 6" id="KW-0690">Ribosome biogenesis</keyword>
<protein>
    <recommendedName>
        <fullName evidence="6">rRNA biogenesis protein RRP36</fullName>
    </recommendedName>
</protein>
<dbReference type="GO" id="GO:0005730">
    <property type="term" value="C:nucleolus"/>
    <property type="evidence" value="ECO:0007669"/>
    <property type="project" value="UniProtKB-SubCell"/>
</dbReference>
<proteinExistence type="inferred from homology"/>
<evidence type="ECO:0000256" key="4">
    <source>
        <dbReference type="ARBA" id="ARBA00022552"/>
    </source>
</evidence>
<evidence type="ECO:0000256" key="2">
    <source>
        <dbReference type="ARBA" id="ARBA00009418"/>
    </source>
</evidence>
<dbReference type="PANTHER" id="PTHR21738:SF0">
    <property type="entry name" value="RIBOSOMAL RNA PROCESSING PROTEIN 36 HOMOLOG"/>
    <property type="match status" value="1"/>
</dbReference>
<keyword evidence="6" id="KW-0687">Ribonucleoprotein</keyword>
<feature type="coiled-coil region" evidence="7">
    <location>
        <begin position="113"/>
        <end position="203"/>
    </location>
</feature>
<reference evidence="8" key="1">
    <citation type="submission" date="2021-08" db="EMBL/GenBank/DDBJ databases">
        <authorList>
            <person name="Misof B."/>
            <person name="Oliver O."/>
            <person name="Podsiadlowski L."/>
            <person name="Donath A."/>
            <person name="Peters R."/>
            <person name="Mayer C."/>
            <person name="Rust J."/>
            <person name="Gunkel S."/>
            <person name="Lesny P."/>
            <person name="Martin S."/>
            <person name="Oeyen J.P."/>
            <person name="Petersen M."/>
            <person name="Panagiotis P."/>
            <person name="Wilbrandt J."/>
            <person name="Tanja T."/>
        </authorList>
    </citation>
    <scope>NUCLEOTIDE SEQUENCE</scope>
    <source>
        <strain evidence="8">GBR_01_08_01A</strain>
        <tissue evidence="8">Thorax + abdomen</tissue>
    </source>
</reference>
<keyword evidence="9" id="KW-1185">Reference proteome</keyword>
<keyword evidence="5 6" id="KW-0539">Nucleus</keyword>
<evidence type="ECO:0000256" key="6">
    <source>
        <dbReference type="RuleBase" id="RU368027"/>
    </source>
</evidence>
<dbReference type="AlphaFoldDB" id="A0AAD9RG57"/>
<evidence type="ECO:0000256" key="5">
    <source>
        <dbReference type="ARBA" id="ARBA00023242"/>
    </source>
</evidence>
<evidence type="ECO:0000313" key="8">
    <source>
        <dbReference type="EMBL" id="KAK2579054.1"/>
    </source>
</evidence>